<protein>
    <submittedName>
        <fullName evidence="1">CinA family protein</fullName>
    </submittedName>
</protein>
<keyword evidence="2" id="KW-1185">Reference proteome</keyword>
<dbReference type="EMBL" id="SRYB01000002">
    <property type="protein sequence ID" value="TGY80640.1"/>
    <property type="molecule type" value="Genomic_DNA"/>
</dbReference>
<reference evidence="1" key="1">
    <citation type="submission" date="2019-04" db="EMBL/GenBank/DDBJ databases">
        <title>Microbes associate with the intestines of laboratory mice.</title>
        <authorList>
            <person name="Navarre W."/>
            <person name="Wong E."/>
            <person name="Huang K."/>
            <person name="Tropini C."/>
            <person name="Ng K."/>
            <person name="Yu B."/>
        </authorList>
    </citation>
    <scope>NUCLEOTIDE SEQUENCE</scope>
    <source>
        <strain evidence="1">NM04_E33</strain>
    </source>
</reference>
<accession>A0AC61RMY2</accession>
<comment type="caution">
    <text evidence="1">The sequence shown here is derived from an EMBL/GenBank/DDBJ whole genome shotgun (WGS) entry which is preliminary data.</text>
</comment>
<sequence>MVNKKQNSKTSADPDKHTETRHVVIYGYTKQEINKILKHFAAHLPEYVKISIDTSNLVTKITLTGVDSGVELLRFNMNRYHSTLNMIFSQDVVAMEDKTIAQTLGELLHERELTVSCAESCTGGNLAHRIVQVPGSSSYFLGSVVSYANDVKTNVLKVPKEEISRHGAVSKTVVEAMAKGVAKLMRTDCAIATSGIAGPDGGTSLKPVGTVWFAAKYGDTVVSECIHFKGDRNTVIESATNHGMVMLINLLKNCYVMQEDVNDD</sequence>
<evidence type="ECO:0000313" key="2">
    <source>
        <dbReference type="Proteomes" id="UP000306319"/>
    </source>
</evidence>
<gene>
    <name evidence="1" type="ORF">E5331_02665</name>
</gene>
<organism evidence="1 2">
    <name type="scientific">Lepagella muris</name>
    <dbReference type="NCBI Taxonomy" id="3032870"/>
    <lineage>
        <taxon>Bacteria</taxon>
        <taxon>Pseudomonadati</taxon>
        <taxon>Bacteroidota</taxon>
        <taxon>Bacteroidia</taxon>
        <taxon>Bacteroidales</taxon>
        <taxon>Muribaculaceae</taxon>
        <taxon>Lepagella</taxon>
    </lineage>
</organism>
<proteinExistence type="predicted"/>
<name>A0AC61RMY2_9BACT</name>
<dbReference type="Proteomes" id="UP000306319">
    <property type="component" value="Unassembled WGS sequence"/>
</dbReference>
<evidence type="ECO:0000313" key="1">
    <source>
        <dbReference type="EMBL" id="TGY80640.1"/>
    </source>
</evidence>